<feature type="transmembrane region" description="Helical" evidence="1">
    <location>
        <begin position="265"/>
        <end position="285"/>
    </location>
</feature>
<evidence type="ECO:0000256" key="1">
    <source>
        <dbReference type="SAM" id="Phobius"/>
    </source>
</evidence>
<dbReference type="AlphaFoldDB" id="A0A2M8L818"/>
<accession>A0A2M8L818</accession>
<proteinExistence type="predicted"/>
<feature type="transmembrane region" description="Helical" evidence="1">
    <location>
        <begin position="292"/>
        <end position="313"/>
    </location>
</feature>
<keyword evidence="1" id="KW-1133">Transmembrane helix</keyword>
<dbReference type="InterPro" id="IPR018776">
    <property type="entry name" value="Membrane_prot_PTPS-rel_domain"/>
</dbReference>
<protein>
    <recommendedName>
        <fullName evidence="2">Membrane protein 6-pyruvoyl-tetrahydropterin synthase-related domain-containing protein</fullName>
    </recommendedName>
</protein>
<dbReference type="Pfam" id="PF10131">
    <property type="entry name" value="PTPS_related"/>
    <property type="match status" value="1"/>
</dbReference>
<comment type="caution">
    <text evidence="3">The sequence shown here is derived from an EMBL/GenBank/DDBJ whole genome shotgun (WGS) entry which is preliminary data.</text>
</comment>
<keyword evidence="1" id="KW-0812">Transmembrane</keyword>
<evidence type="ECO:0000313" key="3">
    <source>
        <dbReference type="EMBL" id="PJE70348.1"/>
    </source>
</evidence>
<evidence type="ECO:0000313" key="4">
    <source>
        <dbReference type="Proteomes" id="UP000231579"/>
    </source>
</evidence>
<keyword evidence="1" id="KW-0472">Membrane</keyword>
<dbReference type="EMBL" id="PFEM01000003">
    <property type="protein sequence ID" value="PJE70348.1"/>
    <property type="molecule type" value="Genomic_DNA"/>
</dbReference>
<feature type="transmembrane region" description="Helical" evidence="1">
    <location>
        <begin position="140"/>
        <end position="162"/>
    </location>
</feature>
<feature type="domain" description="Membrane protein 6-pyruvoyl-tetrahydropterin synthase-related" evidence="2">
    <location>
        <begin position="88"/>
        <end position="375"/>
    </location>
</feature>
<feature type="transmembrane region" description="Helical" evidence="1">
    <location>
        <begin position="219"/>
        <end position="240"/>
    </location>
</feature>
<name>A0A2M8L818_9BACT</name>
<sequence length="513" mass="58179">MFKKKAFLILLLILVFPATLALFRPGFFVSDDGDWMVIRLSDFHRSFVAGQIPVRWAARLNYGYGYPVFNFSYPLSLYWGEGFHLLGFSFVDSVKLVFIFSFFIAAVLMYFFGRELWGEWGGVLAAIFYTYAPYRLLDTYIRGSLGEAMSFIFVPLIFWMIAKLGKRQCWRDVAIGALAYAGLLVSHNIMALLFTPLIFGYMGYLVITRGRSQRRPYIGFLLMIILGLGLACFFWLPALYDKQFTVLSQFSVANFQDHFFNLQQLLAHLGLVQLLTVIFSAIFLTKLRRQTSFFLFVLAATLFLVLPLSLPVWQAIPLLWWVQFPWRLLAVATFCSAVLAGSVSHQWLAMLLLALVILLNVNHAKPQVFVNQPESFYATNEATTTIQDEYMPIWVKEKPVSHASQKVALVAGEGLIEKLVFNSKKVNFDLQTKTDSVVQINTLFFPGWQVKIDGQPVPLDYDNPQGLITFAVPAGSYRVLAEFGETKIRLTADAISLVSLLVVAGLLIKDRKK</sequence>
<feature type="transmembrane region" description="Helical" evidence="1">
    <location>
        <begin position="191"/>
        <end position="207"/>
    </location>
</feature>
<feature type="transmembrane region" description="Helical" evidence="1">
    <location>
        <begin position="83"/>
        <end position="109"/>
    </location>
</feature>
<evidence type="ECO:0000259" key="2">
    <source>
        <dbReference type="Pfam" id="PF10131"/>
    </source>
</evidence>
<feature type="transmembrane region" description="Helical" evidence="1">
    <location>
        <begin position="347"/>
        <end position="364"/>
    </location>
</feature>
<reference evidence="4" key="1">
    <citation type="submission" date="2017-09" db="EMBL/GenBank/DDBJ databases">
        <title>Depth-based differentiation of microbial function through sediment-hosted aquifers and enrichment of novel symbionts in the deep terrestrial subsurface.</title>
        <authorList>
            <person name="Probst A.J."/>
            <person name="Ladd B."/>
            <person name="Jarett J.K."/>
            <person name="Geller-Mcgrath D.E."/>
            <person name="Sieber C.M.K."/>
            <person name="Emerson J.B."/>
            <person name="Anantharaman K."/>
            <person name="Thomas B.C."/>
            <person name="Malmstrom R."/>
            <person name="Stieglmeier M."/>
            <person name="Klingl A."/>
            <person name="Woyke T."/>
            <person name="Ryan C.M."/>
            <person name="Banfield J.F."/>
        </authorList>
    </citation>
    <scope>NUCLEOTIDE SEQUENCE [LARGE SCALE GENOMIC DNA]</scope>
</reference>
<gene>
    <name evidence="3" type="ORF">COU97_00085</name>
</gene>
<dbReference type="Proteomes" id="UP000231579">
    <property type="component" value="Unassembled WGS sequence"/>
</dbReference>
<organism evidence="3 4">
    <name type="scientific">Candidatus Shapirobacteria bacterium CG10_big_fil_rev_8_21_14_0_10_48_15</name>
    <dbReference type="NCBI Taxonomy" id="1974484"/>
    <lineage>
        <taxon>Bacteria</taxon>
        <taxon>Candidatus Shapironibacteriota</taxon>
    </lineage>
</organism>